<evidence type="ECO:0000313" key="3">
    <source>
        <dbReference type="Proteomes" id="UP000661112"/>
    </source>
</evidence>
<feature type="signal peptide" evidence="1">
    <location>
        <begin position="1"/>
        <end position="23"/>
    </location>
</feature>
<accession>A0ABR8CZF7</accession>
<protein>
    <submittedName>
        <fullName evidence="2">Uncharacterized protein</fullName>
    </submittedName>
</protein>
<evidence type="ECO:0000256" key="1">
    <source>
        <dbReference type="SAM" id="SignalP"/>
    </source>
</evidence>
<proteinExistence type="predicted"/>
<comment type="caution">
    <text evidence="2">The sequence shown here is derived from an EMBL/GenBank/DDBJ whole genome shotgun (WGS) entry which is preliminary data.</text>
</comment>
<keyword evidence="1" id="KW-0732">Signal</keyword>
<keyword evidence="3" id="KW-1185">Reference proteome</keyword>
<dbReference type="EMBL" id="JACJSG010000007">
    <property type="protein sequence ID" value="MBD2500324.1"/>
    <property type="molecule type" value="Genomic_DNA"/>
</dbReference>
<gene>
    <name evidence="2" type="ORF">H6G83_06760</name>
</gene>
<name>A0ABR8CZF7_9NOST</name>
<feature type="chain" id="PRO_5046934541" evidence="1">
    <location>
        <begin position="24"/>
        <end position="136"/>
    </location>
</feature>
<evidence type="ECO:0000313" key="2">
    <source>
        <dbReference type="EMBL" id="MBD2500324.1"/>
    </source>
</evidence>
<sequence length="136" mass="14892">MLLKRVSNWAIITSLSFSGIAIAYSGENAIAETKNSNFYVQVGADSGGFPIALDLSSIEGSNYTLVQKQGDGIAERRLYADCNQNRLYSKKLSVYASNGELTQEDRTEQELFPKPKTADAASMEIVCQVATNRNKN</sequence>
<organism evidence="2 3">
    <name type="scientific">Anabaena azotica FACHB-119</name>
    <dbReference type="NCBI Taxonomy" id="947527"/>
    <lineage>
        <taxon>Bacteria</taxon>
        <taxon>Bacillati</taxon>
        <taxon>Cyanobacteriota</taxon>
        <taxon>Cyanophyceae</taxon>
        <taxon>Nostocales</taxon>
        <taxon>Nostocaceae</taxon>
        <taxon>Anabaena</taxon>
        <taxon>Anabaena azotica</taxon>
    </lineage>
</organism>
<reference evidence="2 3" key="1">
    <citation type="journal article" date="2020" name="ISME J.">
        <title>Comparative genomics reveals insights into cyanobacterial evolution and habitat adaptation.</title>
        <authorList>
            <person name="Chen M.Y."/>
            <person name="Teng W.K."/>
            <person name="Zhao L."/>
            <person name="Hu C.X."/>
            <person name="Zhou Y.K."/>
            <person name="Han B.P."/>
            <person name="Song L.R."/>
            <person name="Shu W.S."/>
        </authorList>
    </citation>
    <scope>NUCLEOTIDE SEQUENCE [LARGE SCALE GENOMIC DNA]</scope>
    <source>
        <strain evidence="2 3">FACHB-119</strain>
    </source>
</reference>
<dbReference type="RefSeq" id="WP_190468886.1">
    <property type="nucleotide sequence ID" value="NZ_JACJSG010000007.1"/>
</dbReference>
<dbReference type="Proteomes" id="UP000661112">
    <property type="component" value="Unassembled WGS sequence"/>
</dbReference>